<accession>A0A1Y2CJP3</accession>
<dbReference type="OrthoDB" id="19923at2759"/>
<comment type="caution">
    <text evidence="1">The sequence shown here is derived from an EMBL/GenBank/DDBJ whole genome shotgun (WGS) entry which is preliminary data.</text>
</comment>
<evidence type="ECO:0000313" key="2">
    <source>
        <dbReference type="Proteomes" id="UP000193642"/>
    </source>
</evidence>
<gene>
    <name evidence="1" type="ORF">BCR33DRAFT_764306</name>
</gene>
<protein>
    <submittedName>
        <fullName evidence="1">Uncharacterized protein</fullName>
    </submittedName>
</protein>
<sequence length="66" mass="7221">MSRPSTLDRANTIGSPDRAIDPILSSLVNSQLVQDAGLDSLSRPILALYSCYLPDPKVCNYDELLQ</sequence>
<dbReference type="AlphaFoldDB" id="A0A1Y2CJP3"/>
<dbReference type="EMBL" id="MCGO01000014">
    <property type="protein sequence ID" value="ORY47243.1"/>
    <property type="molecule type" value="Genomic_DNA"/>
</dbReference>
<proteinExistence type="predicted"/>
<evidence type="ECO:0000313" key="1">
    <source>
        <dbReference type="EMBL" id="ORY47243.1"/>
    </source>
</evidence>
<name>A0A1Y2CJP3_9FUNG</name>
<organism evidence="1 2">
    <name type="scientific">Rhizoclosmatium globosum</name>
    <dbReference type="NCBI Taxonomy" id="329046"/>
    <lineage>
        <taxon>Eukaryota</taxon>
        <taxon>Fungi</taxon>
        <taxon>Fungi incertae sedis</taxon>
        <taxon>Chytridiomycota</taxon>
        <taxon>Chytridiomycota incertae sedis</taxon>
        <taxon>Chytridiomycetes</taxon>
        <taxon>Chytridiales</taxon>
        <taxon>Chytriomycetaceae</taxon>
        <taxon>Rhizoclosmatium</taxon>
    </lineage>
</organism>
<dbReference type="Proteomes" id="UP000193642">
    <property type="component" value="Unassembled WGS sequence"/>
</dbReference>
<keyword evidence="2" id="KW-1185">Reference proteome</keyword>
<reference evidence="1 2" key="1">
    <citation type="submission" date="2016-07" db="EMBL/GenBank/DDBJ databases">
        <title>Pervasive Adenine N6-methylation of Active Genes in Fungi.</title>
        <authorList>
            <consortium name="DOE Joint Genome Institute"/>
            <person name="Mondo S.J."/>
            <person name="Dannebaum R.O."/>
            <person name="Kuo R.C."/>
            <person name="Labutti K."/>
            <person name="Haridas S."/>
            <person name="Kuo A."/>
            <person name="Salamov A."/>
            <person name="Ahrendt S.R."/>
            <person name="Lipzen A."/>
            <person name="Sullivan W."/>
            <person name="Andreopoulos W.B."/>
            <person name="Clum A."/>
            <person name="Lindquist E."/>
            <person name="Daum C."/>
            <person name="Ramamoorthy G.K."/>
            <person name="Gryganskyi A."/>
            <person name="Culley D."/>
            <person name="Magnuson J.K."/>
            <person name="James T.Y."/>
            <person name="O'Malley M.A."/>
            <person name="Stajich J.E."/>
            <person name="Spatafora J.W."/>
            <person name="Visel A."/>
            <person name="Grigoriev I.V."/>
        </authorList>
    </citation>
    <scope>NUCLEOTIDE SEQUENCE [LARGE SCALE GENOMIC DNA]</scope>
    <source>
        <strain evidence="1 2">JEL800</strain>
    </source>
</reference>